<proteinExistence type="predicted"/>
<comment type="caution">
    <text evidence="1">The sequence shown here is derived from an EMBL/GenBank/DDBJ whole genome shotgun (WGS) entry which is preliminary data.</text>
</comment>
<reference evidence="1 2" key="1">
    <citation type="submission" date="2016-03" db="EMBL/GenBank/DDBJ databases">
        <title>EvidentialGene: Evidence-directed Construction of Genes on Genomes.</title>
        <authorList>
            <person name="Gilbert D.G."/>
            <person name="Choi J.-H."/>
            <person name="Mockaitis K."/>
            <person name="Colbourne J."/>
            <person name="Pfrender M."/>
        </authorList>
    </citation>
    <scope>NUCLEOTIDE SEQUENCE [LARGE SCALE GENOMIC DNA]</scope>
    <source>
        <strain evidence="1 2">Xinb3</strain>
        <tissue evidence="1">Complete organism</tissue>
    </source>
</reference>
<protein>
    <submittedName>
        <fullName evidence="1">Uncharacterized protein</fullName>
    </submittedName>
</protein>
<keyword evidence="2" id="KW-1185">Reference proteome</keyword>
<dbReference type="Proteomes" id="UP000076858">
    <property type="component" value="Unassembled WGS sequence"/>
</dbReference>
<evidence type="ECO:0000313" key="2">
    <source>
        <dbReference type="Proteomes" id="UP000076858"/>
    </source>
</evidence>
<gene>
    <name evidence="1" type="ORF">APZ42_024370</name>
</gene>
<sequence>MPSTSVQNKEDYWSSWEKANKKKLDRFIIDFYGKRRLHVRFSLELTCTAEAEFYAFLFNPALFHPL</sequence>
<dbReference type="AlphaFoldDB" id="A0A164U326"/>
<evidence type="ECO:0000313" key="1">
    <source>
        <dbReference type="EMBL" id="KZS11015.1"/>
    </source>
</evidence>
<dbReference type="EMBL" id="LRGB01001601">
    <property type="protein sequence ID" value="KZS11015.1"/>
    <property type="molecule type" value="Genomic_DNA"/>
</dbReference>
<name>A0A164U326_9CRUS</name>
<accession>A0A164U326</accession>
<organism evidence="1 2">
    <name type="scientific">Daphnia magna</name>
    <dbReference type="NCBI Taxonomy" id="35525"/>
    <lineage>
        <taxon>Eukaryota</taxon>
        <taxon>Metazoa</taxon>
        <taxon>Ecdysozoa</taxon>
        <taxon>Arthropoda</taxon>
        <taxon>Crustacea</taxon>
        <taxon>Branchiopoda</taxon>
        <taxon>Diplostraca</taxon>
        <taxon>Cladocera</taxon>
        <taxon>Anomopoda</taxon>
        <taxon>Daphniidae</taxon>
        <taxon>Daphnia</taxon>
    </lineage>
</organism>